<evidence type="ECO:0000256" key="6">
    <source>
        <dbReference type="ARBA" id="ARBA00022833"/>
    </source>
</evidence>
<protein>
    <recommendedName>
        <fullName evidence="7">Endoribonuclease YbeY</fullName>
        <ecNumber evidence="7">3.1.-.-</ecNumber>
    </recommendedName>
</protein>
<keyword evidence="2 7" id="KW-0540">Nuclease</keyword>
<dbReference type="InterPro" id="IPR020549">
    <property type="entry name" value="YbeY_CS"/>
</dbReference>
<proteinExistence type="inferred from homology"/>
<keyword evidence="7" id="KW-0963">Cytoplasm</keyword>
<dbReference type="GO" id="GO:0004222">
    <property type="term" value="F:metalloendopeptidase activity"/>
    <property type="evidence" value="ECO:0007669"/>
    <property type="project" value="InterPro"/>
</dbReference>
<dbReference type="NCBIfam" id="TIGR00043">
    <property type="entry name" value="rRNA maturation RNase YbeY"/>
    <property type="match status" value="1"/>
</dbReference>
<evidence type="ECO:0000256" key="3">
    <source>
        <dbReference type="ARBA" id="ARBA00022723"/>
    </source>
</evidence>
<sequence>MINFFSENAFRLTHAEKYRNWLEGVAKSEDFVTGELNYIFCDDAYLLTINKNYLNHDTYTDIISFDYVEGSLLNGDIFISTERIKENAQDFGVTFDEELRRVMAHGILHLMGYKDKSAPDKEIMRNKEDEKIKLFHVEQSE</sequence>
<dbReference type="AlphaFoldDB" id="A0A507ZVV2"/>
<keyword evidence="9" id="KW-1185">Reference proteome</keyword>
<gene>
    <name evidence="7 8" type="primary">ybeY</name>
    <name evidence="8" type="ORF">FKR84_01765</name>
</gene>
<keyword evidence="5 7" id="KW-0378">Hydrolase</keyword>
<organism evidence="8 9">
    <name type="scientific">Haloflavibacter putidus</name>
    <dbReference type="NCBI Taxonomy" id="2576776"/>
    <lineage>
        <taxon>Bacteria</taxon>
        <taxon>Pseudomonadati</taxon>
        <taxon>Bacteroidota</taxon>
        <taxon>Flavobacteriia</taxon>
        <taxon>Flavobacteriales</taxon>
        <taxon>Flavobacteriaceae</taxon>
        <taxon>Haloflavibacter</taxon>
    </lineage>
</organism>
<comment type="similarity">
    <text evidence="1 7">Belongs to the endoribonuclease YbeY family.</text>
</comment>
<evidence type="ECO:0000256" key="5">
    <source>
        <dbReference type="ARBA" id="ARBA00022801"/>
    </source>
</evidence>
<evidence type="ECO:0000256" key="7">
    <source>
        <dbReference type="HAMAP-Rule" id="MF_00009"/>
    </source>
</evidence>
<accession>A0A507ZVV2</accession>
<evidence type="ECO:0000313" key="9">
    <source>
        <dbReference type="Proteomes" id="UP000317169"/>
    </source>
</evidence>
<comment type="function">
    <text evidence="7">Single strand-specific metallo-endoribonuclease involved in late-stage 70S ribosome quality control and in maturation of the 3' terminus of the 16S rRNA.</text>
</comment>
<dbReference type="HAMAP" id="MF_00009">
    <property type="entry name" value="Endoribonucl_YbeY"/>
    <property type="match status" value="1"/>
</dbReference>
<feature type="binding site" evidence="7">
    <location>
        <position position="105"/>
    </location>
    <ligand>
        <name>Zn(2+)</name>
        <dbReference type="ChEBI" id="CHEBI:29105"/>
        <note>catalytic</note>
    </ligand>
</feature>
<evidence type="ECO:0000256" key="2">
    <source>
        <dbReference type="ARBA" id="ARBA00022722"/>
    </source>
</evidence>
<feature type="binding site" evidence="7">
    <location>
        <position position="115"/>
    </location>
    <ligand>
        <name>Zn(2+)</name>
        <dbReference type="ChEBI" id="CHEBI:29105"/>
        <note>catalytic</note>
    </ligand>
</feature>
<dbReference type="EC" id="3.1.-.-" evidence="7"/>
<keyword evidence="6 7" id="KW-0862">Zinc</keyword>
<evidence type="ECO:0000313" key="8">
    <source>
        <dbReference type="EMBL" id="TQD40731.1"/>
    </source>
</evidence>
<keyword evidence="7" id="KW-0690">Ribosome biogenesis</keyword>
<keyword evidence="3 7" id="KW-0479">Metal-binding</keyword>
<dbReference type="InterPro" id="IPR002036">
    <property type="entry name" value="YbeY"/>
</dbReference>
<dbReference type="GO" id="GO:0008270">
    <property type="term" value="F:zinc ion binding"/>
    <property type="evidence" value="ECO:0007669"/>
    <property type="project" value="UniProtKB-UniRule"/>
</dbReference>
<dbReference type="GO" id="GO:0006364">
    <property type="term" value="P:rRNA processing"/>
    <property type="evidence" value="ECO:0007669"/>
    <property type="project" value="UniProtKB-UniRule"/>
</dbReference>
<dbReference type="OrthoDB" id="9811984at2"/>
<reference evidence="8 9" key="1">
    <citation type="submission" date="2019-06" db="EMBL/GenBank/DDBJ databases">
        <title>Flavibacter putida gen. nov., sp. nov., a novel marine bacterium of the family Flavobacteriaceae isolated from coastal seawater.</title>
        <authorList>
            <person name="Feng X."/>
        </authorList>
    </citation>
    <scope>NUCLEOTIDE SEQUENCE [LARGE SCALE GENOMIC DNA]</scope>
    <source>
        <strain evidence="8 9">PLHSN227</strain>
    </source>
</reference>
<dbReference type="Pfam" id="PF02130">
    <property type="entry name" value="YbeY"/>
    <property type="match status" value="1"/>
</dbReference>
<dbReference type="PROSITE" id="PS01306">
    <property type="entry name" value="UPF0054"/>
    <property type="match status" value="1"/>
</dbReference>
<dbReference type="PANTHER" id="PTHR46986">
    <property type="entry name" value="ENDORIBONUCLEASE YBEY, CHLOROPLASTIC"/>
    <property type="match status" value="1"/>
</dbReference>
<evidence type="ECO:0000256" key="4">
    <source>
        <dbReference type="ARBA" id="ARBA00022759"/>
    </source>
</evidence>
<dbReference type="GO" id="GO:0005737">
    <property type="term" value="C:cytoplasm"/>
    <property type="evidence" value="ECO:0007669"/>
    <property type="project" value="UniProtKB-SubCell"/>
</dbReference>
<dbReference type="PANTHER" id="PTHR46986:SF1">
    <property type="entry name" value="ENDORIBONUCLEASE YBEY, CHLOROPLASTIC"/>
    <property type="match status" value="1"/>
</dbReference>
<keyword evidence="7" id="KW-0698">rRNA processing</keyword>
<dbReference type="InterPro" id="IPR023091">
    <property type="entry name" value="MetalPrtase_cat_dom_sf_prd"/>
</dbReference>
<comment type="caution">
    <text evidence="8">The sequence shown here is derived from an EMBL/GenBank/DDBJ whole genome shotgun (WGS) entry which is preliminary data.</text>
</comment>
<evidence type="ECO:0000256" key="1">
    <source>
        <dbReference type="ARBA" id="ARBA00010875"/>
    </source>
</evidence>
<dbReference type="Proteomes" id="UP000317169">
    <property type="component" value="Unassembled WGS sequence"/>
</dbReference>
<dbReference type="Gene3D" id="3.40.390.30">
    <property type="entry name" value="Metalloproteases ('zincins'), catalytic domain"/>
    <property type="match status" value="1"/>
</dbReference>
<comment type="cofactor">
    <cofactor evidence="7">
        <name>Zn(2+)</name>
        <dbReference type="ChEBI" id="CHEBI:29105"/>
    </cofactor>
    <text evidence="7">Binds 1 zinc ion.</text>
</comment>
<dbReference type="GO" id="GO:0004521">
    <property type="term" value="F:RNA endonuclease activity"/>
    <property type="evidence" value="ECO:0007669"/>
    <property type="project" value="UniProtKB-UniRule"/>
</dbReference>
<name>A0A507ZVV2_9FLAO</name>
<feature type="binding site" evidence="7">
    <location>
        <position position="109"/>
    </location>
    <ligand>
        <name>Zn(2+)</name>
        <dbReference type="ChEBI" id="CHEBI:29105"/>
        <note>catalytic</note>
    </ligand>
</feature>
<keyword evidence="4 7" id="KW-0255">Endonuclease</keyword>
<dbReference type="RefSeq" id="WP_141420462.1">
    <property type="nucleotide sequence ID" value="NZ_VIAR01000001.1"/>
</dbReference>
<dbReference type="SUPFAM" id="SSF55486">
    <property type="entry name" value="Metalloproteases ('zincins'), catalytic domain"/>
    <property type="match status" value="1"/>
</dbReference>
<dbReference type="EMBL" id="VIAR01000001">
    <property type="protein sequence ID" value="TQD40731.1"/>
    <property type="molecule type" value="Genomic_DNA"/>
</dbReference>
<comment type="subcellular location">
    <subcellularLocation>
        <location evidence="7">Cytoplasm</location>
    </subcellularLocation>
</comment>